<name>A0AAV1R5Z7_9ROSI</name>
<gene>
    <name evidence="2" type="ORF">DCAF_LOCUS5472</name>
</gene>
<protein>
    <submittedName>
        <fullName evidence="2">Uncharacterized protein</fullName>
    </submittedName>
</protein>
<organism evidence="2 3">
    <name type="scientific">Dovyalis caffra</name>
    <dbReference type="NCBI Taxonomy" id="77055"/>
    <lineage>
        <taxon>Eukaryota</taxon>
        <taxon>Viridiplantae</taxon>
        <taxon>Streptophyta</taxon>
        <taxon>Embryophyta</taxon>
        <taxon>Tracheophyta</taxon>
        <taxon>Spermatophyta</taxon>
        <taxon>Magnoliopsida</taxon>
        <taxon>eudicotyledons</taxon>
        <taxon>Gunneridae</taxon>
        <taxon>Pentapetalae</taxon>
        <taxon>rosids</taxon>
        <taxon>fabids</taxon>
        <taxon>Malpighiales</taxon>
        <taxon>Salicaceae</taxon>
        <taxon>Flacourtieae</taxon>
        <taxon>Dovyalis</taxon>
    </lineage>
</organism>
<dbReference type="Proteomes" id="UP001314170">
    <property type="component" value="Unassembled WGS sequence"/>
</dbReference>
<keyword evidence="3" id="KW-1185">Reference proteome</keyword>
<reference evidence="2 3" key="1">
    <citation type="submission" date="2024-01" db="EMBL/GenBank/DDBJ databases">
        <authorList>
            <person name="Waweru B."/>
        </authorList>
    </citation>
    <scope>NUCLEOTIDE SEQUENCE [LARGE SCALE GENOMIC DNA]</scope>
</reference>
<evidence type="ECO:0000256" key="1">
    <source>
        <dbReference type="SAM" id="MobiDB-lite"/>
    </source>
</evidence>
<proteinExistence type="predicted"/>
<feature type="compositionally biased region" description="Basic and acidic residues" evidence="1">
    <location>
        <begin position="38"/>
        <end position="57"/>
    </location>
</feature>
<dbReference type="EMBL" id="CAWUPB010000858">
    <property type="protein sequence ID" value="CAK7327756.1"/>
    <property type="molecule type" value="Genomic_DNA"/>
</dbReference>
<sequence length="93" mass="10586">MKQYARNAYTPTLAPLKHHYPAVGCFKDTLEICTENDKQEHESRGAFLERSKKDMTRDACSSKSTPTYRAGDMSVGHLETTYTFQYSASQQID</sequence>
<evidence type="ECO:0000313" key="2">
    <source>
        <dbReference type="EMBL" id="CAK7327756.1"/>
    </source>
</evidence>
<dbReference type="AlphaFoldDB" id="A0AAV1R5Z7"/>
<feature type="region of interest" description="Disordered" evidence="1">
    <location>
        <begin position="38"/>
        <end position="68"/>
    </location>
</feature>
<accession>A0AAV1R5Z7</accession>
<comment type="caution">
    <text evidence="2">The sequence shown here is derived from an EMBL/GenBank/DDBJ whole genome shotgun (WGS) entry which is preliminary data.</text>
</comment>
<evidence type="ECO:0000313" key="3">
    <source>
        <dbReference type="Proteomes" id="UP001314170"/>
    </source>
</evidence>